<accession>A0A1I3K6G1</accession>
<dbReference type="InterPro" id="IPR046084">
    <property type="entry name" value="TrbL_4"/>
</dbReference>
<protein>
    <submittedName>
        <fullName evidence="4">Uncharacterized protein</fullName>
    </submittedName>
</protein>
<feature type="transmembrane region" description="Helical" evidence="2">
    <location>
        <begin position="255"/>
        <end position="273"/>
    </location>
</feature>
<keyword evidence="5" id="KW-1185">Reference proteome</keyword>
<evidence type="ECO:0000256" key="2">
    <source>
        <dbReference type="SAM" id="Phobius"/>
    </source>
</evidence>
<feature type="signal peptide" evidence="3">
    <location>
        <begin position="1"/>
        <end position="34"/>
    </location>
</feature>
<dbReference type="OrthoDB" id="2931081at2"/>
<keyword evidence="2" id="KW-0812">Transmembrane</keyword>
<dbReference type="STRING" id="46223.SAMN05421852_101351"/>
<evidence type="ECO:0000313" key="5">
    <source>
        <dbReference type="Proteomes" id="UP000199545"/>
    </source>
</evidence>
<feature type="compositionally biased region" description="Low complexity" evidence="1">
    <location>
        <begin position="39"/>
        <end position="60"/>
    </location>
</feature>
<keyword evidence="3" id="KW-0732">Signal</keyword>
<feature type="region of interest" description="Disordered" evidence="1">
    <location>
        <begin position="39"/>
        <end position="70"/>
    </location>
</feature>
<sequence>MKWNQQRRFSWYKIFVALFLAVCLVNTFYSYVYAQPSDPQNQPDTNQPNTNQPNTNQPTQVTPPPPPKKKCPTWNLICRFKQWVTGEDEDVNKYKELKEQREKELGLQETDYASLDDCGLNVFCHLKAFMKSGTEVLISLEMQTLKFFLIDKEDLKKQEFVQRYFEYLRELSWTMLTTFMTFHSIRALALYYVHEDQSQLKYVIYRVFVTGGLIVIIPELFSWFLNANNLIVRGLVDQFELDKVRSLFFNPVESVFVLIIVSVALVCMLFVFTVQYVLRLAEIAFLFMISPIVAATNMNEEYNYFPMWWRYTLVTLLTQSVQVLLFVLFVQSVASAFFAHFSDLFTKMLYMVSFMFLIIRTPRLFKEWTYVSQGGQSWGSTVRTVGNMTLSITRIGFLKLLRR</sequence>
<evidence type="ECO:0000256" key="3">
    <source>
        <dbReference type="SAM" id="SignalP"/>
    </source>
</evidence>
<evidence type="ECO:0000313" key="4">
    <source>
        <dbReference type="EMBL" id="SFI68052.1"/>
    </source>
</evidence>
<keyword evidence="2" id="KW-1133">Transmembrane helix</keyword>
<proteinExistence type="predicted"/>
<reference evidence="4 5" key="1">
    <citation type="submission" date="2016-10" db="EMBL/GenBank/DDBJ databases">
        <authorList>
            <person name="de Groot N.N."/>
        </authorList>
    </citation>
    <scope>NUCLEOTIDE SEQUENCE [LARGE SCALE GENOMIC DNA]</scope>
    <source>
        <strain evidence="4 5">DSM 44778</strain>
    </source>
</reference>
<feature type="transmembrane region" description="Helical" evidence="2">
    <location>
        <begin position="171"/>
        <end position="191"/>
    </location>
</feature>
<keyword evidence="2" id="KW-0472">Membrane</keyword>
<feature type="chain" id="PRO_5011504400" evidence="3">
    <location>
        <begin position="35"/>
        <end position="403"/>
    </location>
</feature>
<dbReference type="Pfam" id="PF19597">
    <property type="entry name" value="TrbL_4"/>
    <property type="match status" value="1"/>
</dbReference>
<dbReference type="EMBL" id="FORR01000001">
    <property type="protein sequence ID" value="SFI68052.1"/>
    <property type="molecule type" value="Genomic_DNA"/>
</dbReference>
<feature type="transmembrane region" description="Helical" evidence="2">
    <location>
        <begin position="348"/>
        <end position="365"/>
    </location>
</feature>
<gene>
    <name evidence="4" type="ORF">SAMN05421852_101351</name>
</gene>
<evidence type="ECO:0000256" key="1">
    <source>
        <dbReference type="SAM" id="MobiDB-lite"/>
    </source>
</evidence>
<feature type="transmembrane region" description="Helical" evidence="2">
    <location>
        <begin position="280"/>
        <end position="299"/>
    </location>
</feature>
<dbReference type="RefSeq" id="WP_093227402.1">
    <property type="nucleotide sequence ID" value="NZ_FORR01000001.1"/>
</dbReference>
<feature type="transmembrane region" description="Helical" evidence="2">
    <location>
        <begin position="319"/>
        <end position="341"/>
    </location>
</feature>
<organism evidence="4 5">
    <name type="scientific">Thermoflavimicrobium dichotomicum</name>
    <dbReference type="NCBI Taxonomy" id="46223"/>
    <lineage>
        <taxon>Bacteria</taxon>
        <taxon>Bacillati</taxon>
        <taxon>Bacillota</taxon>
        <taxon>Bacilli</taxon>
        <taxon>Bacillales</taxon>
        <taxon>Thermoactinomycetaceae</taxon>
        <taxon>Thermoflavimicrobium</taxon>
    </lineage>
</organism>
<feature type="transmembrane region" description="Helical" evidence="2">
    <location>
        <begin position="203"/>
        <end position="225"/>
    </location>
</feature>
<name>A0A1I3K6G1_9BACL</name>
<dbReference type="AlphaFoldDB" id="A0A1I3K6G1"/>
<dbReference type="Proteomes" id="UP000199545">
    <property type="component" value="Unassembled WGS sequence"/>
</dbReference>